<feature type="transmembrane region" description="Helical" evidence="1">
    <location>
        <begin position="32"/>
        <end position="53"/>
    </location>
</feature>
<name>A0ABW5P357_9DEIO</name>
<keyword evidence="3" id="KW-1185">Reference proteome</keyword>
<keyword evidence="1" id="KW-0472">Membrane</keyword>
<dbReference type="RefSeq" id="WP_386845334.1">
    <property type="nucleotide sequence ID" value="NZ_JBHUMK010000043.1"/>
</dbReference>
<proteinExistence type="predicted"/>
<evidence type="ECO:0000313" key="3">
    <source>
        <dbReference type="Proteomes" id="UP001597475"/>
    </source>
</evidence>
<reference evidence="3" key="1">
    <citation type="journal article" date="2019" name="Int. J. Syst. Evol. Microbiol.">
        <title>The Global Catalogue of Microorganisms (GCM) 10K type strain sequencing project: providing services to taxonomists for standard genome sequencing and annotation.</title>
        <authorList>
            <consortium name="The Broad Institute Genomics Platform"/>
            <consortium name="The Broad Institute Genome Sequencing Center for Infectious Disease"/>
            <person name="Wu L."/>
            <person name="Ma J."/>
        </authorList>
    </citation>
    <scope>NUCLEOTIDE SEQUENCE [LARGE SCALE GENOMIC DNA]</scope>
    <source>
        <strain evidence="3">KCTC 33842</strain>
    </source>
</reference>
<organism evidence="2 3">
    <name type="scientific">Deinococcus taklimakanensis</name>
    <dbReference type="NCBI Taxonomy" id="536443"/>
    <lineage>
        <taxon>Bacteria</taxon>
        <taxon>Thermotogati</taxon>
        <taxon>Deinococcota</taxon>
        <taxon>Deinococci</taxon>
        <taxon>Deinococcales</taxon>
        <taxon>Deinococcaceae</taxon>
        <taxon>Deinococcus</taxon>
    </lineage>
</organism>
<evidence type="ECO:0000256" key="1">
    <source>
        <dbReference type="SAM" id="Phobius"/>
    </source>
</evidence>
<evidence type="ECO:0000313" key="2">
    <source>
        <dbReference type="EMBL" id="MFD2609731.1"/>
    </source>
</evidence>
<keyword evidence="1" id="KW-1133">Transmembrane helix</keyword>
<gene>
    <name evidence="2" type="ORF">ACFSR9_09835</name>
</gene>
<dbReference type="EMBL" id="JBHUMK010000043">
    <property type="protein sequence ID" value="MFD2609731.1"/>
    <property type="molecule type" value="Genomic_DNA"/>
</dbReference>
<accession>A0ABW5P357</accession>
<dbReference type="Proteomes" id="UP001597475">
    <property type="component" value="Unassembled WGS sequence"/>
</dbReference>
<sequence>MGGILLAGNLAAALVLAALVWALVDGAMRRGWWRPWMLLVLCPLLAFWPLLLAR</sequence>
<comment type="caution">
    <text evidence="2">The sequence shown here is derived from an EMBL/GenBank/DDBJ whole genome shotgun (WGS) entry which is preliminary data.</text>
</comment>
<protein>
    <submittedName>
        <fullName evidence="2">Uncharacterized protein</fullName>
    </submittedName>
</protein>
<keyword evidence="1" id="KW-0812">Transmembrane</keyword>